<evidence type="ECO:0000259" key="1">
    <source>
        <dbReference type="Pfam" id="PF07007"/>
    </source>
</evidence>
<reference evidence="3" key="1">
    <citation type="journal article" date="2019" name="Int. J. Syst. Evol. Microbiol.">
        <title>The Global Catalogue of Microorganisms (GCM) 10K type strain sequencing project: providing services to taxonomists for standard genome sequencing and annotation.</title>
        <authorList>
            <consortium name="The Broad Institute Genomics Platform"/>
            <consortium name="The Broad Institute Genome Sequencing Center for Infectious Disease"/>
            <person name="Wu L."/>
            <person name="Ma J."/>
        </authorList>
    </citation>
    <scope>NUCLEOTIDE SEQUENCE [LARGE SCALE GENOMIC DNA]</scope>
    <source>
        <strain evidence="3">KCTC 22232</strain>
    </source>
</reference>
<keyword evidence="3" id="KW-1185">Reference proteome</keyword>
<gene>
    <name evidence="2" type="ORF">GCM10008098_06900</name>
</gene>
<evidence type="ECO:0000313" key="2">
    <source>
        <dbReference type="EMBL" id="GGY17782.1"/>
    </source>
</evidence>
<sequence>MPPIPTRIWLRRPLSTLHTFPSSKKRNVLASLSIAATLASGPCFADQWPSHPLPAKSSEAVAYGRTIGLRPSLGACLKDAEGTTPGIRDCLRDEHGFQDHRLNQTYKKLMGSLNEADRKRLREEERRWISFRDKFCAPGSEPGQGQELESDECLVDQTADRATELESRLYRK</sequence>
<name>A0ABQ2ZMM3_9GAMM</name>
<dbReference type="Proteomes" id="UP000621898">
    <property type="component" value="Unassembled WGS sequence"/>
</dbReference>
<dbReference type="EMBL" id="BMXT01000001">
    <property type="protein sequence ID" value="GGY17782.1"/>
    <property type="molecule type" value="Genomic_DNA"/>
</dbReference>
<dbReference type="RefSeq" id="WP_189439762.1">
    <property type="nucleotide sequence ID" value="NZ_BMXT01000001.1"/>
</dbReference>
<comment type="caution">
    <text evidence="2">The sequence shown here is derived from an EMBL/GenBank/DDBJ whole genome shotgun (WGS) entry which is preliminary data.</text>
</comment>
<organism evidence="2 3">
    <name type="scientific">Rhodanobacter panaciterrae</name>
    <dbReference type="NCBI Taxonomy" id="490572"/>
    <lineage>
        <taxon>Bacteria</taxon>
        <taxon>Pseudomonadati</taxon>
        <taxon>Pseudomonadota</taxon>
        <taxon>Gammaproteobacteria</taxon>
        <taxon>Lysobacterales</taxon>
        <taxon>Rhodanobacteraceae</taxon>
        <taxon>Rhodanobacter</taxon>
    </lineage>
</organism>
<dbReference type="Gene3D" id="1.20.1270.180">
    <property type="match status" value="1"/>
</dbReference>
<dbReference type="InterPro" id="IPR009739">
    <property type="entry name" value="LprI-like_N"/>
</dbReference>
<protein>
    <recommendedName>
        <fullName evidence="1">Lysozyme inhibitor LprI-like N-terminal domain-containing protein</fullName>
    </recommendedName>
</protein>
<dbReference type="Pfam" id="PF07007">
    <property type="entry name" value="LprI"/>
    <property type="match status" value="1"/>
</dbReference>
<feature type="domain" description="Lysozyme inhibitor LprI-like N-terminal" evidence="1">
    <location>
        <begin position="79"/>
        <end position="165"/>
    </location>
</feature>
<evidence type="ECO:0000313" key="3">
    <source>
        <dbReference type="Proteomes" id="UP000621898"/>
    </source>
</evidence>
<proteinExistence type="predicted"/>
<dbReference type="PANTHER" id="PTHR39176:SF1">
    <property type="entry name" value="PERIPLASMIC PROTEIN"/>
    <property type="match status" value="1"/>
</dbReference>
<accession>A0ABQ2ZMM3</accession>
<dbReference type="PANTHER" id="PTHR39176">
    <property type="entry name" value="PERIPLASMIC PROTEIN-RELATED"/>
    <property type="match status" value="1"/>
</dbReference>